<name>U5D7E8_9CHRO</name>
<keyword evidence="6" id="KW-1185">Reference proteome</keyword>
<evidence type="ECO:0000256" key="2">
    <source>
        <dbReference type="ARBA" id="ARBA00022603"/>
    </source>
</evidence>
<evidence type="ECO:0000313" key="5">
    <source>
        <dbReference type="EMBL" id="ERN40553.1"/>
    </source>
</evidence>
<dbReference type="CDD" id="cd02440">
    <property type="entry name" value="AdoMet_MTases"/>
    <property type="match status" value="1"/>
</dbReference>
<dbReference type="InterPro" id="IPR029063">
    <property type="entry name" value="SAM-dependent_MTases_sf"/>
</dbReference>
<protein>
    <submittedName>
        <fullName evidence="5">Thiopurine S-methyltransferase (TPMT)</fullName>
    </submittedName>
</protein>
<organism evidence="5 6">
    <name type="scientific">Rubidibacter lacunae KORDI 51-2</name>
    <dbReference type="NCBI Taxonomy" id="582515"/>
    <lineage>
        <taxon>Bacteria</taxon>
        <taxon>Bacillati</taxon>
        <taxon>Cyanobacteriota</taxon>
        <taxon>Cyanophyceae</taxon>
        <taxon>Oscillatoriophycideae</taxon>
        <taxon>Chroococcales</taxon>
        <taxon>Aphanothecaceae</taxon>
        <taxon>Rubidibacter</taxon>
    </lineage>
</organism>
<accession>U5D7E8</accession>
<keyword evidence="2 5" id="KW-0489">Methyltransferase</keyword>
<proteinExistence type="predicted"/>
<dbReference type="OrthoDB" id="9778208at2"/>
<dbReference type="InParanoid" id="U5D7E8"/>
<dbReference type="SUPFAM" id="SSF53335">
    <property type="entry name" value="S-adenosyl-L-methionine-dependent methyltransferases"/>
    <property type="match status" value="1"/>
</dbReference>
<sequence length="211" mass="23184">MTDVARSEYWESRYLDGSTRWDLGQPAPPFASWLASEMALPLGRAIVLGCGRGSDALLFARHGFEVVGVDFAPSAIASATAAAARDGIPATFLLSDIFALPQEFAGSFDYAIEHTCFCALPPTQRDAYVQLTRSLLKPGGELLAIFFTHSRPGGPPFGSHPADIVRLFGRAFEILCLEPIAHSISVRQGEEHFGRLRRRDEQYTDRERSLL</sequence>
<dbReference type="GO" id="GO:0032259">
    <property type="term" value="P:methylation"/>
    <property type="evidence" value="ECO:0007669"/>
    <property type="project" value="UniProtKB-KW"/>
</dbReference>
<dbReference type="PANTHER" id="PTHR32183">
    <property type="match status" value="1"/>
</dbReference>
<dbReference type="GO" id="GO:0008757">
    <property type="term" value="F:S-adenosylmethionine-dependent methyltransferase activity"/>
    <property type="evidence" value="ECO:0007669"/>
    <property type="project" value="InterPro"/>
</dbReference>
<dbReference type="Gene3D" id="3.40.50.150">
    <property type="entry name" value="Vaccinia Virus protein VP39"/>
    <property type="match status" value="1"/>
</dbReference>
<evidence type="ECO:0000313" key="6">
    <source>
        <dbReference type="Proteomes" id="UP000016960"/>
    </source>
</evidence>
<evidence type="ECO:0000256" key="1">
    <source>
        <dbReference type="ARBA" id="ARBA00022553"/>
    </source>
</evidence>
<dbReference type="STRING" id="582515.KR51_00031010"/>
<dbReference type="EMBL" id="ASSJ01000076">
    <property type="protein sequence ID" value="ERN40553.1"/>
    <property type="molecule type" value="Genomic_DNA"/>
</dbReference>
<evidence type="ECO:0000256" key="3">
    <source>
        <dbReference type="ARBA" id="ARBA00022679"/>
    </source>
</evidence>
<dbReference type="PROSITE" id="PS51585">
    <property type="entry name" value="SAM_MT_TPMT"/>
    <property type="match status" value="1"/>
</dbReference>
<dbReference type="eggNOG" id="COG0500">
    <property type="taxonomic scope" value="Bacteria"/>
</dbReference>
<keyword evidence="4" id="KW-0949">S-adenosyl-L-methionine</keyword>
<dbReference type="Proteomes" id="UP000016960">
    <property type="component" value="Unassembled WGS sequence"/>
</dbReference>
<gene>
    <name evidence="5" type="ORF">KR51_00031010</name>
</gene>
<dbReference type="AlphaFoldDB" id="U5D7E8"/>
<dbReference type="Pfam" id="PF05724">
    <property type="entry name" value="TPMT"/>
    <property type="match status" value="1"/>
</dbReference>
<evidence type="ECO:0000256" key="4">
    <source>
        <dbReference type="ARBA" id="ARBA00022691"/>
    </source>
</evidence>
<dbReference type="RefSeq" id="WP_022608699.1">
    <property type="nucleotide sequence ID" value="NZ_ASSJ01000076.1"/>
</dbReference>
<reference evidence="5 6" key="1">
    <citation type="submission" date="2013-05" db="EMBL/GenBank/DDBJ databases">
        <title>Draft genome sequence of Rubidibacter lacunae KORDI 51-2.</title>
        <authorList>
            <person name="Choi D.H."/>
            <person name="Noh J.H."/>
            <person name="Kwon K.-K."/>
            <person name="Lee J.-H."/>
            <person name="Ryu J.-Y."/>
        </authorList>
    </citation>
    <scope>NUCLEOTIDE SEQUENCE [LARGE SCALE GENOMIC DNA]</scope>
    <source>
        <strain evidence="5 6">KORDI 51-2</strain>
    </source>
</reference>
<keyword evidence="3 5" id="KW-0808">Transferase</keyword>
<dbReference type="PANTHER" id="PTHR32183:SF6">
    <property type="entry name" value="CYSTEINE SULFINATE DESULFINASE_CYSTEINE DESULFURASE AND RELATED ENZYMES"/>
    <property type="match status" value="1"/>
</dbReference>
<dbReference type="InterPro" id="IPR008854">
    <property type="entry name" value="TPMT"/>
</dbReference>
<keyword evidence="1" id="KW-0597">Phosphoprotein</keyword>
<comment type="caution">
    <text evidence="5">The sequence shown here is derived from an EMBL/GenBank/DDBJ whole genome shotgun (WGS) entry which is preliminary data.</text>
</comment>